<dbReference type="Gene3D" id="3.30.70.20">
    <property type="match status" value="2"/>
</dbReference>
<gene>
    <name evidence="7" type="ORF">SAMN05428998_14624</name>
</gene>
<evidence type="ECO:0000256" key="1">
    <source>
        <dbReference type="ARBA" id="ARBA00022485"/>
    </source>
</evidence>
<evidence type="ECO:0000259" key="6">
    <source>
        <dbReference type="PROSITE" id="PS51379"/>
    </source>
</evidence>
<evidence type="ECO:0000256" key="2">
    <source>
        <dbReference type="ARBA" id="ARBA00022723"/>
    </source>
</evidence>
<dbReference type="InterPro" id="IPR050572">
    <property type="entry name" value="Fe-S_Ferredoxin"/>
</dbReference>
<keyword evidence="3" id="KW-0408">Iron</keyword>
<dbReference type="PANTHER" id="PTHR43687:SF4">
    <property type="entry name" value="BLR5484 PROTEIN"/>
    <property type="match status" value="1"/>
</dbReference>
<dbReference type="EMBL" id="FWZX01000046">
    <property type="protein sequence ID" value="SMF82385.1"/>
    <property type="molecule type" value="Genomic_DNA"/>
</dbReference>
<keyword evidence="2" id="KW-0479">Metal-binding</keyword>
<sequence length="692" mass="74182">MELRGKRVLVCDCEKTMPLDGDKLAKACRAAGAEGSLEISSQLCRAQLGRFQRAARDGAPLLVACTQEAPLFGELAAEQAAEAEAPEPELGFFNIRETAGWSEAARAATPKLAALIAAATVELDPAPTVTMTSEGTCLVYGRDERALEAAERLKDRLEVTVLLSEAEDLVPPRRMEVPVFKGRIVSARGHLGAFAVTVDGYAAAQPSARAAFAFEAPRNNAYSECDLILDLTGGTPLFPAHERRDGYFRPDPDSPAAVQQAIFEAADYVGEFEKPRYVRYDPTICAHSRSRKTGCTRCLDLCPTSAITPAGDTVEFDPFVCAGCGQCAAACPTGAASYALPGPNSLIEKLKALLEGYRAAGGRKPVVLVHDGRHGEETIHLMARLGRGLPAEVLPIAVNQTTQLGVDFLASALAYGAAQIVVLIDPRKRDELGGIAGQIGLVETLLDGLGYGGGRVLLIDDADPSAVEDKLWRLRELEGLPAGSFLPLGGKRTRTLLALRHLHDEAPEPRKILPLAKGAPFGAVAVDTAGCTLCLACVGACPTGALMDAEDRPWLGFTEEACVQCGLCRNTCPEQVITLEPRLNFGDEARGAVTLNQAEPFNCVRCGKPFGVERSIERVAEQLAGRHSMFLESGRIERILMCEDCRVITEMEDQDNPLRGAERPRTRTTEDYLRERELAERGGNPEGGGSVH</sequence>
<name>A0A1Y6CWD0_9PROT</name>
<protein>
    <submittedName>
        <fullName evidence="7">4Fe-4S dicluster domain-containing protein</fullName>
    </submittedName>
</protein>
<dbReference type="RefSeq" id="WP_085126893.1">
    <property type="nucleotide sequence ID" value="NZ_FWZX01000046.1"/>
</dbReference>
<dbReference type="AlphaFoldDB" id="A0A1Y6CWD0"/>
<feature type="domain" description="4Fe-4S ferredoxin-type" evidence="6">
    <location>
        <begin position="522"/>
        <end position="550"/>
    </location>
</feature>
<dbReference type="InterPro" id="IPR017900">
    <property type="entry name" value="4Fe4S_Fe_S_CS"/>
</dbReference>
<feature type="domain" description="4Fe-4S ferredoxin-type" evidence="6">
    <location>
        <begin position="551"/>
        <end position="582"/>
    </location>
</feature>
<keyword evidence="4" id="KW-0411">Iron-sulfur</keyword>
<evidence type="ECO:0000256" key="3">
    <source>
        <dbReference type="ARBA" id="ARBA00023004"/>
    </source>
</evidence>
<dbReference type="PANTHER" id="PTHR43687">
    <property type="entry name" value="ADENYLYLSULFATE REDUCTASE, BETA SUBUNIT"/>
    <property type="match status" value="1"/>
</dbReference>
<evidence type="ECO:0000256" key="5">
    <source>
        <dbReference type="SAM" id="MobiDB-lite"/>
    </source>
</evidence>
<dbReference type="Proteomes" id="UP000192917">
    <property type="component" value="Unassembled WGS sequence"/>
</dbReference>
<reference evidence="7 8" key="1">
    <citation type="submission" date="2017-04" db="EMBL/GenBank/DDBJ databases">
        <authorList>
            <person name="Afonso C.L."/>
            <person name="Miller P.J."/>
            <person name="Scott M.A."/>
            <person name="Spackman E."/>
            <person name="Goraichik I."/>
            <person name="Dimitrov K.M."/>
            <person name="Suarez D.L."/>
            <person name="Swayne D.E."/>
        </authorList>
    </citation>
    <scope>NUCLEOTIDE SEQUENCE [LARGE SCALE GENOMIC DNA]</scope>
    <source>
        <strain evidence="7 8">USBA 355</strain>
    </source>
</reference>
<dbReference type="PROSITE" id="PS00198">
    <property type="entry name" value="4FE4S_FER_1"/>
    <property type="match status" value="3"/>
</dbReference>
<dbReference type="InterPro" id="IPR017896">
    <property type="entry name" value="4Fe4S_Fe-S-bd"/>
</dbReference>
<dbReference type="STRING" id="560819.SAMN05428998_14624"/>
<dbReference type="Pfam" id="PF12838">
    <property type="entry name" value="Fer4_7"/>
    <property type="match status" value="1"/>
</dbReference>
<feature type="compositionally biased region" description="Basic and acidic residues" evidence="5">
    <location>
        <begin position="660"/>
        <end position="680"/>
    </location>
</feature>
<dbReference type="Pfam" id="PF13187">
    <property type="entry name" value="Fer4_9"/>
    <property type="match status" value="1"/>
</dbReference>
<keyword evidence="8" id="KW-1185">Reference proteome</keyword>
<evidence type="ECO:0000313" key="7">
    <source>
        <dbReference type="EMBL" id="SMF82385.1"/>
    </source>
</evidence>
<evidence type="ECO:0000313" key="8">
    <source>
        <dbReference type="Proteomes" id="UP000192917"/>
    </source>
</evidence>
<feature type="region of interest" description="Disordered" evidence="5">
    <location>
        <begin position="656"/>
        <end position="692"/>
    </location>
</feature>
<evidence type="ECO:0000256" key="4">
    <source>
        <dbReference type="ARBA" id="ARBA00023014"/>
    </source>
</evidence>
<dbReference type="PROSITE" id="PS51379">
    <property type="entry name" value="4FE4S_FER_2"/>
    <property type="match status" value="3"/>
</dbReference>
<organism evidence="7 8">
    <name type="scientific">Tistlia consotensis USBA 355</name>
    <dbReference type="NCBI Taxonomy" id="560819"/>
    <lineage>
        <taxon>Bacteria</taxon>
        <taxon>Pseudomonadati</taxon>
        <taxon>Pseudomonadota</taxon>
        <taxon>Alphaproteobacteria</taxon>
        <taxon>Rhodospirillales</taxon>
        <taxon>Rhodovibrionaceae</taxon>
        <taxon>Tistlia</taxon>
    </lineage>
</organism>
<dbReference type="GO" id="GO:0051539">
    <property type="term" value="F:4 iron, 4 sulfur cluster binding"/>
    <property type="evidence" value="ECO:0007669"/>
    <property type="project" value="UniProtKB-KW"/>
</dbReference>
<dbReference type="GO" id="GO:0046872">
    <property type="term" value="F:metal ion binding"/>
    <property type="evidence" value="ECO:0007669"/>
    <property type="project" value="UniProtKB-KW"/>
</dbReference>
<dbReference type="SUPFAM" id="SSF54862">
    <property type="entry name" value="4Fe-4S ferredoxins"/>
    <property type="match status" value="1"/>
</dbReference>
<proteinExistence type="predicted"/>
<feature type="domain" description="4Fe-4S ferredoxin-type" evidence="6">
    <location>
        <begin position="312"/>
        <end position="341"/>
    </location>
</feature>
<accession>A0A1Y6CWD0</accession>
<keyword evidence="1" id="KW-0004">4Fe-4S</keyword>